<accession>A0A0E9QLQ3</accession>
<reference evidence="1" key="1">
    <citation type="submission" date="2014-11" db="EMBL/GenBank/DDBJ databases">
        <authorList>
            <person name="Amaro Gonzalez C."/>
        </authorList>
    </citation>
    <scope>NUCLEOTIDE SEQUENCE</scope>
</reference>
<proteinExistence type="predicted"/>
<protein>
    <submittedName>
        <fullName evidence="1">Uncharacterized protein</fullName>
    </submittedName>
</protein>
<dbReference type="AlphaFoldDB" id="A0A0E9QLQ3"/>
<dbReference type="EMBL" id="GBXM01091574">
    <property type="protein sequence ID" value="JAH17003.1"/>
    <property type="molecule type" value="Transcribed_RNA"/>
</dbReference>
<evidence type="ECO:0000313" key="1">
    <source>
        <dbReference type="EMBL" id="JAH17003.1"/>
    </source>
</evidence>
<reference evidence="1" key="2">
    <citation type="journal article" date="2015" name="Fish Shellfish Immunol.">
        <title>Early steps in the European eel (Anguilla anguilla)-Vibrio vulnificus interaction in the gills: Role of the RtxA13 toxin.</title>
        <authorList>
            <person name="Callol A."/>
            <person name="Pajuelo D."/>
            <person name="Ebbesson L."/>
            <person name="Teles M."/>
            <person name="MacKenzie S."/>
            <person name="Amaro C."/>
        </authorList>
    </citation>
    <scope>NUCLEOTIDE SEQUENCE</scope>
</reference>
<sequence>MQFNKLVSYSSFDSLLILGHFDLVSIEVCKCVLFFISNWTDTTCVSVKIEY</sequence>
<name>A0A0E9QLQ3_ANGAN</name>
<organism evidence="1">
    <name type="scientific">Anguilla anguilla</name>
    <name type="common">European freshwater eel</name>
    <name type="synonym">Muraena anguilla</name>
    <dbReference type="NCBI Taxonomy" id="7936"/>
    <lineage>
        <taxon>Eukaryota</taxon>
        <taxon>Metazoa</taxon>
        <taxon>Chordata</taxon>
        <taxon>Craniata</taxon>
        <taxon>Vertebrata</taxon>
        <taxon>Euteleostomi</taxon>
        <taxon>Actinopterygii</taxon>
        <taxon>Neopterygii</taxon>
        <taxon>Teleostei</taxon>
        <taxon>Anguilliformes</taxon>
        <taxon>Anguillidae</taxon>
        <taxon>Anguilla</taxon>
    </lineage>
</organism>